<keyword evidence="1" id="KW-1133">Transmembrane helix</keyword>
<feature type="transmembrane region" description="Helical" evidence="1">
    <location>
        <begin position="237"/>
        <end position="258"/>
    </location>
</feature>
<evidence type="ECO:0000256" key="1">
    <source>
        <dbReference type="SAM" id="Phobius"/>
    </source>
</evidence>
<feature type="transmembrane region" description="Helical" evidence="1">
    <location>
        <begin position="21"/>
        <end position="42"/>
    </location>
</feature>
<gene>
    <name evidence="2" type="ORF">GCM10010993_26820</name>
</gene>
<accession>A0ABQ1MTM0</accession>
<keyword evidence="3" id="KW-1185">Reference proteome</keyword>
<evidence type="ECO:0000313" key="2">
    <source>
        <dbReference type="EMBL" id="GGC46811.1"/>
    </source>
</evidence>
<dbReference type="EMBL" id="BMFD01000010">
    <property type="protein sequence ID" value="GGC46811.1"/>
    <property type="molecule type" value="Genomic_DNA"/>
</dbReference>
<protein>
    <recommendedName>
        <fullName evidence="4">ABC-2 family transporter protein</fullName>
    </recommendedName>
</protein>
<organism evidence="2 3">
    <name type="scientific">Belliella aquatica</name>
    <dbReference type="NCBI Taxonomy" id="1323734"/>
    <lineage>
        <taxon>Bacteria</taxon>
        <taxon>Pseudomonadati</taxon>
        <taxon>Bacteroidota</taxon>
        <taxon>Cytophagia</taxon>
        <taxon>Cytophagales</taxon>
        <taxon>Cyclobacteriaceae</taxon>
        <taxon>Belliella</taxon>
    </lineage>
</organism>
<evidence type="ECO:0000313" key="3">
    <source>
        <dbReference type="Proteomes" id="UP000635885"/>
    </source>
</evidence>
<feature type="transmembrane region" description="Helical" evidence="1">
    <location>
        <begin position="201"/>
        <end position="217"/>
    </location>
</feature>
<sequence>MNSLSLSRILKLIKFEFLLHRKFYLTMLVGALMLISLIFLIVWEQISFSSKVWRQENYQYMYVWYLLAVAIFIVGQSFKDLRTKASSERYLLLPASHMEKLLAQVFTIVSLTVIVMPIVFWLGSLLARGIGLSLMRRLLKINFSEKIEFLSFESLWILPEGQLWSAYALFIGIIFIVFSSMFMGGVYFGKLSVVFTPLAKVLFVLITLLSSMALFSWHRNNNINVDDLEVFDGVPLFVFVLILLLFSGSFLSYVISYYKLKEREV</sequence>
<dbReference type="Proteomes" id="UP000635885">
    <property type="component" value="Unassembled WGS sequence"/>
</dbReference>
<feature type="transmembrane region" description="Helical" evidence="1">
    <location>
        <begin position="164"/>
        <end position="189"/>
    </location>
</feature>
<keyword evidence="1" id="KW-0812">Transmembrane</keyword>
<feature type="transmembrane region" description="Helical" evidence="1">
    <location>
        <begin position="62"/>
        <end position="81"/>
    </location>
</feature>
<comment type="caution">
    <text evidence="2">The sequence shown here is derived from an EMBL/GenBank/DDBJ whole genome shotgun (WGS) entry which is preliminary data.</text>
</comment>
<evidence type="ECO:0008006" key="4">
    <source>
        <dbReference type="Google" id="ProtNLM"/>
    </source>
</evidence>
<keyword evidence="1" id="KW-0472">Membrane</keyword>
<feature type="transmembrane region" description="Helical" evidence="1">
    <location>
        <begin position="101"/>
        <end position="127"/>
    </location>
</feature>
<proteinExistence type="predicted"/>
<dbReference type="RefSeq" id="WP_188443606.1">
    <property type="nucleotide sequence ID" value="NZ_BMFD01000010.1"/>
</dbReference>
<reference evidence="3" key="1">
    <citation type="journal article" date="2019" name="Int. J. Syst. Evol. Microbiol.">
        <title>The Global Catalogue of Microorganisms (GCM) 10K type strain sequencing project: providing services to taxonomists for standard genome sequencing and annotation.</title>
        <authorList>
            <consortium name="The Broad Institute Genomics Platform"/>
            <consortium name="The Broad Institute Genome Sequencing Center for Infectious Disease"/>
            <person name="Wu L."/>
            <person name="Ma J."/>
        </authorList>
    </citation>
    <scope>NUCLEOTIDE SEQUENCE [LARGE SCALE GENOMIC DNA]</scope>
    <source>
        <strain evidence="3">CGMCC 1.12479</strain>
    </source>
</reference>
<name>A0ABQ1MTM0_9BACT</name>